<proteinExistence type="inferred from homology"/>
<dbReference type="InterPro" id="IPR006143">
    <property type="entry name" value="RND_pump_MFP"/>
</dbReference>
<gene>
    <name evidence="5" type="ORF">HNQ59_001034</name>
</gene>
<name>A0A840MES6_9PROT</name>
<feature type="domain" description="Multidrug resistance protein MdtA-like C-terminal permuted SH3" evidence="3">
    <location>
        <begin position="309"/>
        <end position="366"/>
    </location>
</feature>
<evidence type="ECO:0000259" key="3">
    <source>
        <dbReference type="Pfam" id="PF25967"/>
    </source>
</evidence>
<dbReference type="InterPro" id="IPR058792">
    <property type="entry name" value="Beta-barrel_RND_2"/>
</dbReference>
<comment type="caution">
    <text evidence="5">The sequence shown here is derived from an EMBL/GenBank/DDBJ whole genome shotgun (WGS) entry which is preliminary data.</text>
</comment>
<dbReference type="Proteomes" id="UP000575898">
    <property type="component" value="Unassembled WGS sequence"/>
</dbReference>
<dbReference type="GO" id="GO:0015562">
    <property type="term" value="F:efflux transmembrane transporter activity"/>
    <property type="evidence" value="ECO:0007669"/>
    <property type="project" value="TreeGrafter"/>
</dbReference>
<comment type="similarity">
    <text evidence="1">Belongs to the membrane fusion protein (MFP) (TC 8.A.1) family.</text>
</comment>
<sequence length="384" mass="41786">MNMKRSAKIGMLIVLALGIGVGAKVMNGDKDKDKAQAVAEDKKKGKPQPIALLELAEADLFRIQVGEFRRTLVLTGNLKPISETIVNAKQSGPIASVLVREGDAVKQGQLLAIMDDAEVRQRLNERQAQLESFKAEAAYAERNREQNRELMKQAFISQEAFNRIDSDSTVKQAQLKAQIAQLELARKSMRDTKIVSPIQGFVATRDVNPGQDVAPGAKLFSIIDLSQLEYVAQVPASDIASVSVGQTVRLHVDGYSGREFLGKVERINPAAQQGTRSIAVYIRIDNTDNALRTGLFASGELQLDTQDKAIAVPDAAVVLDKGQRYIWVLRQNKLDKAHVEVGARDPRTGKVEVRKGLMAGDAVVLAQLADEARGASVKMATAKP</sequence>
<dbReference type="Gene3D" id="2.40.30.170">
    <property type="match status" value="1"/>
</dbReference>
<dbReference type="EMBL" id="JACHHY010000005">
    <property type="protein sequence ID" value="MBB5017764.1"/>
    <property type="molecule type" value="Genomic_DNA"/>
</dbReference>
<dbReference type="PANTHER" id="PTHR30469:SF15">
    <property type="entry name" value="HLYD FAMILY OF SECRETION PROTEINS"/>
    <property type="match status" value="1"/>
</dbReference>
<dbReference type="InterPro" id="IPR058627">
    <property type="entry name" value="MdtA-like_C"/>
</dbReference>
<evidence type="ECO:0000256" key="1">
    <source>
        <dbReference type="ARBA" id="ARBA00009477"/>
    </source>
</evidence>
<evidence type="ECO:0000259" key="2">
    <source>
        <dbReference type="Pfam" id="PF25954"/>
    </source>
</evidence>
<evidence type="ECO:0000313" key="5">
    <source>
        <dbReference type="EMBL" id="MBB5017764.1"/>
    </source>
</evidence>
<dbReference type="Pfam" id="PF25967">
    <property type="entry name" value="RND-MFP_C"/>
    <property type="match status" value="1"/>
</dbReference>
<evidence type="ECO:0000259" key="4">
    <source>
        <dbReference type="Pfam" id="PF25973"/>
    </source>
</evidence>
<dbReference type="AlphaFoldDB" id="A0A840MES6"/>
<feature type="domain" description="CusB-like beta-barrel" evidence="2">
    <location>
        <begin position="231"/>
        <end position="302"/>
    </location>
</feature>
<evidence type="ECO:0000313" key="6">
    <source>
        <dbReference type="Proteomes" id="UP000575898"/>
    </source>
</evidence>
<accession>A0A840MES6</accession>
<dbReference type="NCBIfam" id="TIGR01730">
    <property type="entry name" value="RND_mfp"/>
    <property type="match status" value="1"/>
</dbReference>
<keyword evidence="6" id="KW-1185">Reference proteome</keyword>
<dbReference type="Gene3D" id="1.10.287.470">
    <property type="entry name" value="Helix hairpin bin"/>
    <property type="match status" value="1"/>
</dbReference>
<dbReference type="Gene3D" id="2.40.50.100">
    <property type="match status" value="1"/>
</dbReference>
<organism evidence="5 6">
    <name type="scientific">Chitinivorax tropicus</name>
    <dbReference type="NCBI Taxonomy" id="714531"/>
    <lineage>
        <taxon>Bacteria</taxon>
        <taxon>Pseudomonadati</taxon>
        <taxon>Pseudomonadota</taxon>
        <taxon>Betaproteobacteria</taxon>
        <taxon>Chitinivorax</taxon>
    </lineage>
</organism>
<dbReference type="InterPro" id="IPR058647">
    <property type="entry name" value="BSH_CzcB-like"/>
</dbReference>
<dbReference type="Gene3D" id="2.40.420.20">
    <property type="match status" value="1"/>
</dbReference>
<dbReference type="Pfam" id="PF25954">
    <property type="entry name" value="Beta-barrel_RND_2"/>
    <property type="match status" value="1"/>
</dbReference>
<dbReference type="SUPFAM" id="SSF111369">
    <property type="entry name" value="HlyD-like secretion proteins"/>
    <property type="match status" value="1"/>
</dbReference>
<dbReference type="GO" id="GO:1990281">
    <property type="term" value="C:efflux pump complex"/>
    <property type="evidence" value="ECO:0007669"/>
    <property type="project" value="TreeGrafter"/>
</dbReference>
<dbReference type="Pfam" id="PF25973">
    <property type="entry name" value="BSH_CzcB"/>
    <property type="match status" value="1"/>
</dbReference>
<dbReference type="PANTHER" id="PTHR30469">
    <property type="entry name" value="MULTIDRUG RESISTANCE PROTEIN MDTA"/>
    <property type="match status" value="1"/>
</dbReference>
<protein>
    <submittedName>
        <fullName evidence="5">RND family efflux transporter MFP subunit</fullName>
    </submittedName>
</protein>
<feature type="domain" description="CzcB-like barrel-sandwich hybrid" evidence="4">
    <location>
        <begin position="85"/>
        <end position="224"/>
    </location>
</feature>
<dbReference type="FunFam" id="2.40.30.170:FF:000010">
    <property type="entry name" value="Efflux RND transporter periplasmic adaptor subunit"/>
    <property type="match status" value="1"/>
</dbReference>
<reference evidence="5 6" key="1">
    <citation type="submission" date="2020-08" db="EMBL/GenBank/DDBJ databases">
        <title>Genomic Encyclopedia of Type Strains, Phase IV (KMG-IV): sequencing the most valuable type-strain genomes for metagenomic binning, comparative biology and taxonomic classification.</title>
        <authorList>
            <person name="Goeker M."/>
        </authorList>
    </citation>
    <scope>NUCLEOTIDE SEQUENCE [LARGE SCALE GENOMIC DNA]</scope>
    <source>
        <strain evidence="5 6">DSM 27165</strain>
    </source>
</reference>